<evidence type="ECO:0000313" key="1">
    <source>
        <dbReference type="EMBL" id="PIL27855.1"/>
    </source>
</evidence>
<gene>
    <name evidence="1" type="ORF">GSI_11009</name>
</gene>
<reference evidence="1 2" key="1">
    <citation type="journal article" date="2015" name="Sci. Rep.">
        <title>Chromosome-level genome map provides insights into diverse defense mechanisms in the medicinal fungus Ganoderma sinense.</title>
        <authorList>
            <person name="Zhu Y."/>
            <person name="Xu J."/>
            <person name="Sun C."/>
            <person name="Zhou S."/>
            <person name="Xu H."/>
            <person name="Nelson D.R."/>
            <person name="Qian J."/>
            <person name="Song J."/>
            <person name="Luo H."/>
            <person name="Xiang L."/>
            <person name="Li Y."/>
            <person name="Xu Z."/>
            <person name="Ji A."/>
            <person name="Wang L."/>
            <person name="Lu S."/>
            <person name="Hayward A."/>
            <person name="Sun W."/>
            <person name="Li X."/>
            <person name="Schwartz D.C."/>
            <person name="Wang Y."/>
            <person name="Chen S."/>
        </authorList>
    </citation>
    <scope>NUCLEOTIDE SEQUENCE [LARGE SCALE GENOMIC DNA]</scope>
    <source>
        <strain evidence="1 2">ZZ0214-1</strain>
    </source>
</reference>
<dbReference type="OrthoDB" id="2755114at2759"/>
<evidence type="ECO:0000313" key="2">
    <source>
        <dbReference type="Proteomes" id="UP000230002"/>
    </source>
</evidence>
<accession>A0A2G8S267</accession>
<keyword evidence="2" id="KW-1185">Reference proteome</keyword>
<dbReference type="EMBL" id="AYKW01000034">
    <property type="protein sequence ID" value="PIL27855.1"/>
    <property type="molecule type" value="Genomic_DNA"/>
</dbReference>
<comment type="caution">
    <text evidence="1">The sequence shown here is derived from an EMBL/GenBank/DDBJ whole genome shotgun (WGS) entry which is preliminary data.</text>
</comment>
<name>A0A2G8S267_9APHY</name>
<sequence length="494" mass="55046">MSTLYHPRFSVDLILATLPLLDQRTALTVSAANRELRVHARYALLQRPVTLSSDRAIVSFNAFIRQNDTFIPEVVQLKSLDITLSTKFSTDHYKRLKDTLEALTGLQSLTLRNLEVVLAHNYSFRRVLEGLKRLDVLTLESVGPTAVKFLRDSRTTARTVRILDPIWRFPADALATFACEALAAPSCHVPPAPDPPHLDASPVLPALRRLHVPQFFLEPGVGHRAGFMHLAPSLRELDVGTAYSESAARGRGWTAELAAQRTENKRATAQFQLDVERGRRAKAWTKLDVVRGGLVDLLVFGNSTCIDALEIVGEPIADPALQRLVPYVVFDHEPRVLRFSLGGPRFDMRGFERQQAWMETVQTLYVRVVVTTRCELAWVDCQNALANLAFCCTNCQALCFELVPADADAAVREFLAEQDRSLVASEVVRRTANVHFVCVSTPLGPAYWRVGGGLGQLSVLEEPQMEEGEGRRIMTDWNMFSEAYPLDDQSAQAA</sequence>
<protein>
    <submittedName>
        <fullName evidence="1">Uncharacterized protein</fullName>
    </submittedName>
</protein>
<dbReference type="AlphaFoldDB" id="A0A2G8S267"/>
<organism evidence="1 2">
    <name type="scientific">Ganoderma sinense ZZ0214-1</name>
    <dbReference type="NCBI Taxonomy" id="1077348"/>
    <lineage>
        <taxon>Eukaryota</taxon>
        <taxon>Fungi</taxon>
        <taxon>Dikarya</taxon>
        <taxon>Basidiomycota</taxon>
        <taxon>Agaricomycotina</taxon>
        <taxon>Agaricomycetes</taxon>
        <taxon>Polyporales</taxon>
        <taxon>Polyporaceae</taxon>
        <taxon>Ganoderma</taxon>
    </lineage>
</organism>
<dbReference type="Proteomes" id="UP000230002">
    <property type="component" value="Unassembled WGS sequence"/>
</dbReference>
<proteinExistence type="predicted"/>